<proteinExistence type="predicted"/>
<evidence type="ECO:0000313" key="2">
    <source>
        <dbReference type="EMBL" id="KJW11972.1"/>
    </source>
</evidence>
<evidence type="ECO:0000259" key="1">
    <source>
        <dbReference type="SMART" id="SM00873"/>
    </source>
</evidence>
<dbReference type="GO" id="GO:0003723">
    <property type="term" value="F:RNA binding"/>
    <property type="evidence" value="ECO:0007669"/>
    <property type="project" value="InterPro"/>
</dbReference>
<dbReference type="PANTHER" id="PTHR39209:SF2">
    <property type="entry name" value="CYTOPLASMIC PROTEIN"/>
    <property type="match status" value="1"/>
</dbReference>
<dbReference type="Pfam" id="PF03483">
    <property type="entry name" value="B3_4"/>
    <property type="match status" value="1"/>
</dbReference>
<organism evidence="2 3">
    <name type="scientific">Levilactobacillus spicheri</name>
    <dbReference type="NCBI Taxonomy" id="216463"/>
    <lineage>
        <taxon>Bacteria</taxon>
        <taxon>Bacillati</taxon>
        <taxon>Bacillota</taxon>
        <taxon>Bacilli</taxon>
        <taxon>Lactobacillales</taxon>
        <taxon>Lactobacillaceae</taxon>
        <taxon>Levilactobacillus</taxon>
    </lineage>
</organism>
<protein>
    <recommendedName>
        <fullName evidence="1">B3/B4 tRNA-binding domain-containing protein</fullName>
    </recommendedName>
</protein>
<dbReference type="SMART" id="SM00873">
    <property type="entry name" value="B3_4"/>
    <property type="match status" value="1"/>
</dbReference>
<dbReference type="InterPro" id="IPR020825">
    <property type="entry name" value="Phe-tRNA_synthase-like_B3/B4"/>
</dbReference>
<dbReference type="EMBL" id="JZCR01000024">
    <property type="protein sequence ID" value="KJW11972.1"/>
    <property type="molecule type" value="Genomic_DNA"/>
</dbReference>
<gene>
    <name evidence="2" type="ORF">VC81_12205</name>
</gene>
<comment type="caution">
    <text evidence="2">The sequence shown here is derived from an EMBL/GenBank/DDBJ whole genome shotgun (WGS) entry which is preliminary data.</text>
</comment>
<name>A0A0F3RT62_9LACO</name>
<dbReference type="PANTHER" id="PTHR39209">
    <property type="match status" value="1"/>
</dbReference>
<dbReference type="Gene3D" id="3.50.40.10">
    <property type="entry name" value="Phenylalanyl-trna Synthetase, Chain B, domain 3"/>
    <property type="match status" value="1"/>
</dbReference>
<evidence type="ECO:0000313" key="3">
    <source>
        <dbReference type="Proteomes" id="UP000033491"/>
    </source>
</evidence>
<reference evidence="2 3" key="1">
    <citation type="submission" date="2015-03" db="EMBL/GenBank/DDBJ databases">
        <authorList>
            <person name="Zheng J."/>
            <person name="Ganezle M."/>
        </authorList>
    </citation>
    <scope>NUCLEOTIDE SEQUENCE [LARGE SCALE GENOMIC DNA]</scope>
    <source>
        <strain evidence="2 3">LP38</strain>
    </source>
</reference>
<dbReference type="AlphaFoldDB" id="A0A0F3RT62"/>
<dbReference type="InterPro" id="IPR005146">
    <property type="entry name" value="B3/B4_tRNA-bd"/>
</dbReference>
<dbReference type="GO" id="GO:0004826">
    <property type="term" value="F:phenylalanine-tRNA ligase activity"/>
    <property type="evidence" value="ECO:0007669"/>
    <property type="project" value="InterPro"/>
</dbReference>
<dbReference type="Proteomes" id="UP000033491">
    <property type="component" value="Unassembled WGS sequence"/>
</dbReference>
<dbReference type="PATRIC" id="fig|216463.3.peg.1696"/>
<accession>A0A0F3RT62</accession>
<dbReference type="OrthoDB" id="276580at2"/>
<dbReference type="SUPFAM" id="SSF56037">
    <property type="entry name" value="PheT/TilS domain"/>
    <property type="match status" value="1"/>
</dbReference>
<feature type="domain" description="B3/B4 tRNA-binding" evidence="1">
    <location>
        <begin position="61"/>
        <end position="212"/>
    </location>
</feature>
<dbReference type="STRING" id="216463.VC81_12205"/>
<sequence length="230" mass="25009">MSRFIIDPSFSTLFPAAQIGVVVAHHLDQSAGFPAAELAQANHDAQQFLGADPFSQNPVVQTWRAVYHQFKTKKGARSSIEALLKRVDKGQPVHPIAPLVDAYNTISLRYGLPVGGEDLATFVGNMHLTVATGGEAFWPLGSDHNEPALPGEVIYRDQQDVICRCFNWREGQRTLLTDRTRDAVFVLEQPQGTGPVAAAVPALADLLTTHFQATVTTQILTADSPELVLD</sequence>
<dbReference type="RefSeq" id="WP_045808326.1">
    <property type="nucleotide sequence ID" value="NZ_JZCR01000024.1"/>
</dbReference>